<dbReference type="RefSeq" id="WP_052819543.1">
    <property type="nucleotide sequence ID" value="NZ_CEIH01000049.1"/>
</dbReference>
<feature type="domain" description="DUF5648" evidence="3">
    <location>
        <begin position="274"/>
        <end position="399"/>
    </location>
</feature>
<feature type="coiled-coil region" evidence="1">
    <location>
        <begin position="216"/>
        <end position="243"/>
    </location>
</feature>
<accession>A0A0Z8Q6V7</accession>
<dbReference type="SMR" id="A0A0Z8Q6V7"/>
<protein>
    <recommendedName>
        <fullName evidence="3">DUF5648 domain-containing protein</fullName>
    </recommendedName>
</protein>
<keyword evidence="2" id="KW-0732">Signal</keyword>
<evidence type="ECO:0000259" key="3">
    <source>
        <dbReference type="Pfam" id="PF18885"/>
    </source>
</evidence>
<dbReference type="Proteomes" id="UP000069526">
    <property type="component" value="Unassembled WGS sequence"/>
</dbReference>
<evidence type="ECO:0000313" key="5">
    <source>
        <dbReference type="EMBL" id="MDG4527134.1"/>
    </source>
</evidence>
<dbReference type="Proteomes" id="UP001152875">
    <property type="component" value="Unassembled WGS sequence"/>
</dbReference>
<feature type="coiled-coil region" evidence="1">
    <location>
        <begin position="51"/>
        <end position="179"/>
    </location>
</feature>
<evidence type="ECO:0000313" key="4">
    <source>
        <dbReference type="EMBL" id="CYW58408.1"/>
    </source>
</evidence>
<organism evidence="4 6">
    <name type="scientific">Streptococcus suis</name>
    <dbReference type="NCBI Taxonomy" id="1307"/>
    <lineage>
        <taxon>Bacteria</taxon>
        <taxon>Bacillati</taxon>
        <taxon>Bacillota</taxon>
        <taxon>Bacilli</taxon>
        <taxon>Lactobacillales</taxon>
        <taxon>Streptococcaceae</taxon>
        <taxon>Streptococcus</taxon>
    </lineage>
</organism>
<feature type="chain" id="PRO_5014243421" description="DUF5648 domain-containing protein" evidence="2">
    <location>
        <begin position="27"/>
        <end position="401"/>
    </location>
</feature>
<evidence type="ECO:0000256" key="2">
    <source>
        <dbReference type="SAM" id="SignalP"/>
    </source>
</evidence>
<dbReference type="InterPro" id="IPR043708">
    <property type="entry name" value="DUF5648"/>
</dbReference>
<evidence type="ECO:0000313" key="6">
    <source>
        <dbReference type="Proteomes" id="UP000069526"/>
    </source>
</evidence>
<dbReference type="AlphaFoldDB" id="A0A0Z8Q6V7"/>
<proteinExistence type="predicted"/>
<reference evidence="4 6" key="1">
    <citation type="submission" date="2016-02" db="EMBL/GenBank/DDBJ databases">
        <authorList>
            <consortium name="Pathogen Informatics"/>
        </authorList>
    </citation>
    <scope>NUCLEOTIDE SEQUENCE [LARGE SCALE GENOMIC DNA]</scope>
    <source>
        <strain evidence="4 6">SS1013</strain>
    </source>
</reference>
<gene>
    <name evidence="4" type="ORF">ERS132539_01958</name>
    <name evidence="5" type="ORF">NOL13_06935</name>
</gene>
<dbReference type="EMBL" id="FIJK01000059">
    <property type="protein sequence ID" value="CYW58408.1"/>
    <property type="molecule type" value="Genomic_DNA"/>
</dbReference>
<dbReference type="EMBL" id="JANFMP010000017">
    <property type="protein sequence ID" value="MDG4527134.1"/>
    <property type="molecule type" value="Genomic_DNA"/>
</dbReference>
<sequence>MKKTHITLAAVAALATAVVVAPTAQADVQAKLDNIKGVVKISVEAQLNKNLADASAQSATAKANLTKAEATVKTEKEALNKAQKAEQEGVKQIDEATATALKVEEKKVADAKEAVTATEKLIATEKEKIVAAQAKIKELNLVGGLTGKAAEIATEEATIAAAEAQIVTLNTQLEADTQAVTDAEDALVTWKEERAKSDAAAKKVFTDATAKAQKALTAAETEVSEWKVVVETLNKEVEAAKLELIKNGLTDSQIAQIIADAQAQVKVDTVATSVYRLYNSGLKVHLYTTDANEYAVLAERGWSQEGVAFKSAKEGTPVYRLYNAGLKVHLYTTDANEYAVLAGRGWTQEGVAFNSVKDGVPVYRLYNAGLKKHLYTTDANEYKVLATRGWTQEGVAFYSAK</sequence>
<name>A0A0Z8Q6V7_STRSU</name>
<reference evidence="5" key="2">
    <citation type="submission" date="2022-07" db="EMBL/GenBank/DDBJ databases">
        <title>Whole Genome Sequencing of Streptococcus suis.</title>
        <authorList>
            <person name="Dai X."/>
            <person name="Huang J."/>
            <person name="Wang L."/>
        </authorList>
    </citation>
    <scope>NUCLEOTIDE SEQUENCE</scope>
    <source>
        <strain evidence="5">XNB2</strain>
    </source>
</reference>
<dbReference type="Pfam" id="PF18885">
    <property type="entry name" value="DUF5648"/>
    <property type="match status" value="1"/>
</dbReference>
<feature type="signal peptide" evidence="2">
    <location>
        <begin position="1"/>
        <end position="26"/>
    </location>
</feature>
<evidence type="ECO:0000256" key="1">
    <source>
        <dbReference type="SAM" id="Coils"/>
    </source>
</evidence>
<keyword evidence="1" id="KW-0175">Coiled coil</keyword>